<dbReference type="FunFam" id="3.40.50.300:FF:000007">
    <property type="entry name" value="Pre-mRNA-splicing factor ATP-dependent RNA helicase"/>
    <property type="match status" value="1"/>
</dbReference>
<dbReference type="InterPro" id="IPR007502">
    <property type="entry name" value="Helicase-assoc_dom"/>
</dbReference>
<feature type="region of interest" description="Disordered" evidence="10">
    <location>
        <begin position="291"/>
        <end position="338"/>
    </location>
</feature>
<evidence type="ECO:0000259" key="12">
    <source>
        <dbReference type="PROSITE" id="PS51194"/>
    </source>
</evidence>
<dbReference type="AlphaFoldDB" id="A0AAI9T0B6"/>
<dbReference type="Gene3D" id="1.20.120.1080">
    <property type="match status" value="1"/>
</dbReference>
<evidence type="ECO:0000256" key="9">
    <source>
        <dbReference type="ARBA" id="ARBA00047984"/>
    </source>
</evidence>
<proteinExistence type="inferred from homology"/>
<dbReference type="GeneID" id="73378536"/>
<keyword evidence="14" id="KW-1185">Reference proteome</keyword>
<dbReference type="GO" id="GO:0022613">
    <property type="term" value="P:ribonucleoprotein complex biogenesis"/>
    <property type="evidence" value="ECO:0007669"/>
    <property type="project" value="UniProtKB-ARBA"/>
</dbReference>
<dbReference type="SMART" id="SM00490">
    <property type="entry name" value="HELICc"/>
    <property type="match status" value="1"/>
</dbReference>
<evidence type="ECO:0000256" key="6">
    <source>
        <dbReference type="ARBA" id="ARBA00022840"/>
    </source>
</evidence>
<evidence type="ECO:0000256" key="1">
    <source>
        <dbReference type="ARBA" id="ARBA00012552"/>
    </source>
</evidence>
<dbReference type="GO" id="GO:0005681">
    <property type="term" value="C:spliceosomal complex"/>
    <property type="evidence" value="ECO:0007669"/>
    <property type="project" value="UniProtKB-ARBA"/>
</dbReference>
<dbReference type="CDD" id="cd18791">
    <property type="entry name" value="SF2_C_RHA"/>
    <property type="match status" value="1"/>
</dbReference>
<dbReference type="Pfam" id="PF00270">
    <property type="entry name" value="DEAD"/>
    <property type="match status" value="1"/>
</dbReference>
<keyword evidence="2" id="KW-0507">mRNA processing</keyword>
<dbReference type="GO" id="GO:0000398">
    <property type="term" value="P:mRNA splicing, via spliceosome"/>
    <property type="evidence" value="ECO:0007669"/>
    <property type="project" value="UniProtKB-ARBA"/>
</dbReference>
<dbReference type="InterPro" id="IPR048333">
    <property type="entry name" value="HA2_WH"/>
</dbReference>
<dbReference type="RefSeq" id="XP_049182183.1">
    <property type="nucleotide sequence ID" value="XM_049326878.1"/>
</dbReference>
<dbReference type="Pfam" id="PF07717">
    <property type="entry name" value="OB_NTP_bind"/>
    <property type="match status" value="1"/>
</dbReference>
<dbReference type="GO" id="GO:0005524">
    <property type="term" value="F:ATP binding"/>
    <property type="evidence" value="ECO:0007669"/>
    <property type="project" value="UniProtKB-KW"/>
</dbReference>
<dbReference type="PROSITE" id="PS51192">
    <property type="entry name" value="HELICASE_ATP_BIND_1"/>
    <property type="match status" value="1"/>
</dbReference>
<dbReference type="FunFam" id="3.40.50.300:FF:000615">
    <property type="entry name" value="pre-mRNA-splicing factor ATP-dependent RNA helicase DEAH7"/>
    <property type="match status" value="1"/>
</dbReference>
<feature type="compositionally biased region" description="Acidic residues" evidence="10">
    <location>
        <begin position="96"/>
        <end position="113"/>
    </location>
</feature>
<keyword evidence="7" id="KW-0508">mRNA splicing</keyword>
<feature type="region of interest" description="Disordered" evidence="10">
    <location>
        <begin position="174"/>
        <end position="211"/>
    </location>
</feature>
<dbReference type="Gene3D" id="3.40.50.300">
    <property type="entry name" value="P-loop containing nucleotide triphosphate hydrolases"/>
    <property type="match status" value="2"/>
</dbReference>
<dbReference type="PANTHER" id="PTHR18934:SF91">
    <property type="entry name" value="PRE-MRNA-SPLICING FACTOR ATP-DEPENDENT RNA HELICASE PRP16"/>
    <property type="match status" value="1"/>
</dbReference>
<dbReference type="InterPro" id="IPR001650">
    <property type="entry name" value="Helicase_C-like"/>
</dbReference>
<accession>A0AAI9T0B6</accession>
<dbReference type="GO" id="GO:0034458">
    <property type="term" value="F:3'-5' RNA helicase activity"/>
    <property type="evidence" value="ECO:0007669"/>
    <property type="project" value="TreeGrafter"/>
</dbReference>
<reference evidence="13" key="1">
    <citation type="journal article" date="2022" name="DNA Res.">
        <title>Genome analysis of five recently described species of the CUG-Ser clade uncovers Candida theae as a new hybrid lineage with pathogenic potential in the Candida parapsilosis species complex.</title>
        <authorList>
            <person name="Mixao V."/>
            <person name="Del Olmo V."/>
            <person name="Hegedusova E."/>
            <person name="Saus E."/>
            <person name="Pryszcz L."/>
            <person name="Cillingova A."/>
            <person name="Nosek J."/>
            <person name="Gabaldon T."/>
        </authorList>
    </citation>
    <scope>NUCLEOTIDE SEQUENCE</scope>
    <source>
        <strain evidence="13">CBS 10844</strain>
    </source>
</reference>
<comment type="similarity">
    <text evidence="8">Belongs to the DEAD box helicase family. DEAH subfamily. PRP16 sub-subfamily.</text>
</comment>
<keyword evidence="3" id="KW-0547">Nucleotide-binding</keyword>
<dbReference type="Proteomes" id="UP001202479">
    <property type="component" value="Unassembled WGS sequence"/>
</dbReference>
<feature type="domain" description="Helicase C-terminal" evidence="12">
    <location>
        <begin position="566"/>
        <end position="740"/>
    </location>
</feature>
<feature type="compositionally biased region" description="Basic and acidic residues" evidence="10">
    <location>
        <begin position="321"/>
        <end position="331"/>
    </location>
</feature>
<evidence type="ECO:0000259" key="11">
    <source>
        <dbReference type="PROSITE" id="PS51192"/>
    </source>
</evidence>
<evidence type="ECO:0000313" key="13">
    <source>
        <dbReference type="EMBL" id="KAI3406438.2"/>
    </source>
</evidence>
<dbReference type="InterPro" id="IPR002464">
    <property type="entry name" value="DNA/RNA_helicase_DEAH_CS"/>
</dbReference>
<protein>
    <recommendedName>
        <fullName evidence="1">RNA helicase</fullName>
        <ecNumber evidence="1">3.6.4.13</ecNumber>
    </recommendedName>
</protein>
<dbReference type="InterPro" id="IPR011545">
    <property type="entry name" value="DEAD/DEAH_box_helicase_dom"/>
</dbReference>
<feature type="region of interest" description="Disordered" evidence="10">
    <location>
        <begin position="91"/>
        <end position="116"/>
    </location>
</feature>
<keyword evidence="4" id="KW-0378">Hydrolase</keyword>
<evidence type="ECO:0000256" key="4">
    <source>
        <dbReference type="ARBA" id="ARBA00022801"/>
    </source>
</evidence>
<dbReference type="Pfam" id="PF04408">
    <property type="entry name" value="WHD_HA2"/>
    <property type="match status" value="1"/>
</dbReference>
<evidence type="ECO:0000256" key="8">
    <source>
        <dbReference type="ARBA" id="ARBA00038040"/>
    </source>
</evidence>
<dbReference type="GO" id="GO:0071826">
    <property type="term" value="P:protein-RNA complex organization"/>
    <property type="evidence" value="ECO:0007669"/>
    <property type="project" value="UniProtKB-ARBA"/>
</dbReference>
<organism evidence="13 14">
    <name type="scientific">Candida oxycetoniae</name>
    <dbReference type="NCBI Taxonomy" id="497107"/>
    <lineage>
        <taxon>Eukaryota</taxon>
        <taxon>Fungi</taxon>
        <taxon>Dikarya</taxon>
        <taxon>Ascomycota</taxon>
        <taxon>Saccharomycotina</taxon>
        <taxon>Pichiomycetes</taxon>
        <taxon>Debaryomycetaceae</taxon>
        <taxon>Candida/Lodderomyces clade</taxon>
        <taxon>Candida</taxon>
    </lineage>
</organism>
<evidence type="ECO:0000256" key="10">
    <source>
        <dbReference type="SAM" id="MobiDB-lite"/>
    </source>
</evidence>
<keyword evidence="5" id="KW-0347">Helicase</keyword>
<feature type="domain" description="Helicase ATP-binding" evidence="11">
    <location>
        <begin position="361"/>
        <end position="532"/>
    </location>
</feature>
<dbReference type="PROSITE" id="PS00690">
    <property type="entry name" value="DEAH_ATP_HELICASE"/>
    <property type="match status" value="1"/>
</dbReference>
<name>A0AAI9T0B6_9ASCO</name>
<comment type="catalytic activity">
    <reaction evidence="9">
        <text>ATP + H2O = ADP + phosphate + H(+)</text>
        <dbReference type="Rhea" id="RHEA:13065"/>
        <dbReference type="ChEBI" id="CHEBI:15377"/>
        <dbReference type="ChEBI" id="CHEBI:15378"/>
        <dbReference type="ChEBI" id="CHEBI:30616"/>
        <dbReference type="ChEBI" id="CHEBI:43474"/>
        <dbReference type="ChEBI" id="CHEBI:456216"/>
        <dbReference type="EC" id="3.6.4.13"/>
    </reaction>
</comment>
<evidence type="ECO:0000256" key="2">
    <source>
        <dbReference type="ARBA" id="ARBA00022664"/>
    </source>
</evidence>
<feature type="compositionally biased region" description="Basic and acidic residues" evidence="10">
    <location>
        <begin position="302"/>
        <end position="311"/>
    </location>
</feature>
<dbReference type="InterPro" id="IPR014001">
    <property type="entry name" value="Helicase_ATP-bd"/>
</dbReference>
<keyword evidence="6" id="KW-0067">ATP-binding</keyword>
<dbReference type="InterPro" id="IPR027417">
    <property type="entry name" value="P-loop_NTPase"/>
</dbReference>
<evidence type="ECO:0000256" key="7">
    <source>
        <dbReference type="ARBA" id="ARBA00023187"/>
    </source>
</evidence>
<dbReference type="Pfam" id="PF00271">
    <property type="entry name" value="Helicase_C"/>
    <property type="match status" value="1"/>
</dbReference>
<gene>
    <name evidence="13" type="ORF">KGF56_000919</name>
</gene>
<sequence>MSNEVNHTIIEKLSRSLNKPVNESLSKTVKTQALSKNLEEFTKFLQVIGLKNENHAKDIFDYVNAHVSWSMPTPLETKKVVRKSNKVQGLRLSYEDMSEEEEKEEKEGQEEEKTDTRIKPVFEKQKEAQEGTARPKFKRIKVEEAARLKQAQPATQILNGNEMMVPTKEPKLEVGRNNKTVPRPMTHRAPQKNNSIPLAKPITPSSKTFNESSRAATGGYFDAHGKYIDNDHASHNDFNRISIVSHVFIPPFLEKSKEFLTLQISGTSVKGIGPTINPIKNLNSELASMARQGSLVTQNRRSKQERAKQAKESTGAVTDTADNKQDDKTEGENYDDQGETIENINEQRRNLPAFTVKDDVVTTIRDNQVTIIIGETGSGKTTQLTQYLFEAGFASIGGEGSEKKVIACTQPRRVAATSVAKRVSKEMQVELGEEVGYSVRFDDKTNPKKTVIKYMTEGILLREMLADPLLSEYSCIIMDEAHERSLNTDILLGLFKSLLAKRRDLKLVVTSATMNADRFTRFFGAAPQFSIPGRTYQVEIYYNKNVIMDYVENAVKQILSIHLGNSIRAESKSFVNDGDILVFMTGQEDIEVTCDLLREKLDMLENPPPLDIMPIYSSMPPEQQRKIFRKKDASRRKVVVATNIAETSLTVDGVKYVIDCGLVKQKVYNSKLGMDTLQVVPISMANAQQRSGRAGRTSTGIAYRLYTENATNPNNMYEQPIPEIQRTNLSNTMLLLKSLRINDINSFPFLDPPPKDLLNCSLYDLWAINALDNFGELTELGRGMIQFPLEPTLSKLILLSTQHEFHCSEEIVTIVAMLSVPGIFQRSKERAHEADFAREKFTVAESDHLTLLNVYCQWDLNLQKFGKNWSKINQWCEKNFLHCKSLYQAREIRSQILQIMQKNKLPVLKSPRDENVRKCLCAAYYQQSAKLVKTNVNGAAEFMNLRHSYMNMYLHPTSSLLNCNLSSNFVIFHELILTSKEYMNCVTCVDPMWLLQYGYKFFGVPETEQNQLVNSQGLITKERFAQQLDQDRVLFEEKKTKEQKKPGNRQHTELKKRFLVRKRF</sequence>
<evidence type="ECO:0000256" key="3">
    <source>
        <dbReference type="ARBA" id="ARBA00022741"/>
    </source>
</evidence>
<dbReference type="InterPro" id="IPR011709">
    <property type="entry name" value="DEAD-box_helicase_OB_fold"/>
</dbReference>
<dbReference type="EC" id="3.6.4.13" evidence="1"/>
<evidence type="ECO:0000256" key="5">
    <source>
        <dbReference type="ARBA" id="ARBA00022806"/>
    </source>
</evidence>
<comment type="caution">
    <text evidence="13">The sequence shown here is derived from an EMBL/GenBank/DDBJ whole genome shotgun (WGS) entry which is preliminary data.</text>
</comment>
<dbReference type="SUPFAM" id="SSF52540">
    <property type="entry name" value="P-loop containing nucleoside triphosphate hydrolases"/>
    <property type="match status" value="1"/>
</dbReference>
<dbReference type="PROSITE" id="PS51194">
    <property type="entry name" value="HELICASE_CTER"/>
    <property type="match status" value="1"/>
</dbReference>
<dbReference type="SMART" id="SM00487">
    <property type="entry name" value="DEXDc"/>
    <property type="match status" value="1"/>
</dbReference>
<dbReference type="PANTHER" id="PTHR18934">
    <property type="entry name" value="ATP-DEPENDENT RNA HELICASE"/>
    <property type="match status" value="1"/>
</dbReference>
<dbReference type="GO" id="GO:0016787">
    <property type="term" value="F:hydrolase activity"/>
    <property type="evidence" value="ECO:0007669"/>
    <property type="project" value="UniProtKB-KW"/>
</dbReference>
<dbReference type="Pfam" id="PF21010">
    <property type="entry name" value="HA2_C"/>
    <property type="match status" value="1"/>
</dbReference>
<evidence type="ECO:0000313" key="14">
    <source>
        <dbReference type="Proteomes" id="UP001202479"/>
    </source>
</evidence>
<dbReference type="SMART" id="SM00847">
    <property type="entry name" value="HA2"/>
    <property type="match status" value="1"/>
</dbReference>
<dbReference type="GO" id="GO:0003723">
    <property type="term" value="F:RNA binding"/>
    <property type="evidence" value="ECO:0007669"/>
    <property type="project" value="TreeGrafter"/>
</dbReference>
<dbReference type="EMBL" id="JAHUZD010000024">
    <property type="protein sequence ID" value="KAI3406438.2"/>
    <property type="molecule type" value="Genomic_DNA"/>
</dbReference>